<feature type="compositionally biased region" description="Basic residues" evidence="1">
    <location>
        <begin position="9"/>
        <end position="40"/>
    </location>
</feature>
<keyword evidence="3" id="KW-1185">Reference proteome</keyword>
<comment type="caution">
    <text evidence="2">The sequence shown here is derived from an EMBL/GenBank/DDBJ whole genome shotgun (WGS) entry which is preliminary data.</text>
</comment>
<name>A0A554NAI4_9EURY</name>
<proteinExistence type="predicted"/>
<dbReference type="InParanoid" id="A0A554NAI4"/>
<dbReference type="AlphaFoldDB" id="A0A554NAI4"/>
<evidence type="ECO:0000313" key="2">
    <source>
        <dbReference type="EMBL" id="TSD14375.1"/>
    </source>
</evidence>
<organism evidence="2 3">
    <name type="scientific">Haloglomus irregulare</name>
    <dbReference type="NCBI Taxonomy" id="2234134"/>
    <lineage>
        <taxon>Archaea</taxon>
        <taxon>Methanobacteriati</taxon>
        <taxon>Methanobacteriota</taxon>
        <taxon>Stenosarchaea group</taxon>
        <taxon>Halobacteria</taxon>
        <taxon>Halobacteriales</taxon>
        <taxon>Natronomonadaceae</taxon>
        <taxon>Haloglomus</taxon>
    </lineage>
</organism>
<dbReference type="Proteomes" id="UP000319894">
    <property type="component" value="Unassembled WGS sequence"/>
</dbReference>
<evidence type="ECO:0000313" key="3">
    <source>
        <dbReference type="Proteomes" id="UP000319894"/>
    </source>
</evidence>
<protein>
    <submittedName>
        <fullName evidence="2">Uncharacterized protein</fullName>
    </submittedName>
</protein>
<feature type="region of interest" description="Disordered" evidence="1">
    <location>
        <begin position="1"/>
        <end position="73"/>
    </location>
</feature>
<gene>
    <name evidence="2" type="ORF">DP107_09015</name>
</gene>
<feature type="compositionally biased region" description="Basic residues" evidence="1">
    <location>
        <begin position="64"/>
        <end position="73"/>
    </location>
</feature>
<reference evidence="2 3" key="1">
    <citation type="submission" date="2018-06" db="EMBL/GenBank/DDBJ databases">
        <title>Natronomonas sp. F16-60 a new haloarchaeon isolated from a solar saltern of Isla Cristina, Huelva, Spain.</title>
        <authorList>
            <person name="Duran-Viseras A."/>
            <person name="Sanchez-Porro C."/>
            <person name="Ventosa A."/>
        </authorList>
    </citation>
    <scope>NUCLEOTIDE SEQUENCE [LARGE SCALE GENOMIC DNA]</scope>
    <source>
        <strain evidence="2 3">F16-60</strain>
    </source>
</reference>
<dbReference type="EMBL" id="QMDX01000004">
    <property type="protein sequence ID" value="TSD14375.1"/>
    <property type="molecule type" value="Genomic_DNA"/>
</dbReference>
<sequence length="73" mass="8747">MVARPEAIRRRRRRGRRPQPRPRRPPPQRRRPLRRRRPPLRRPTPPPPTGALRPGPQGVNGRAWTRRPRPTPR</sequence>
<accession>A0A554NAI4</accession>
<evidence type="ECO:0000256" key="1">
    <source>
        <dbReference type="SAM" id="MobiDB-lite"/>
    </source>
</evidence>